<comment type="caution">
    <text evidence="2">The sequence shown here is derived from an EMBL/GenBank/DDBJ whole genome shotgun (WGS) entry which is preliminary data.</text>
</comment>
<dbReference type="Pfam" id="PF07238">
    <property type="entry name" value="PilZ"/>
    <property type="match status" value="1"/>
</dbReference>
<dbReference type="SUPFAM" id="SSF141371">
    <property type="entry name" value="PilZ domain-like"/>
    <property type="match status" value="1"/>
</dbReference>
<dbReference type="EMBL" id="DSOV01000062">
    <property type="protein sequence ID" value="HEN43480.1"/>
    <property type="molecule type" value="Genomic_DNA"/>
</dbReference>
<proteinExistence type="predicted"/>
<reference evidence="2" key="1">
    <citation type="journal article" date="2020" name="mSystems">
        <title>Genome- and Community-Level Interaction Insights into Carbon Utilization and Element Cycling Functions of Hydrothermarchaeota in Hydrothermal Sediment.</title>
        <authorList>
            <person name="Zhou Z."/>
            <person name="Liu Y."/>
            <person name="Xu W."/>
            <person name="Pan J."/>
            <person name="Luo Z.H."/>
            <person name="Li M."/>
        </authorList>
    </citation>
    <scope>NUCLEOTIDE SEQUENCE [LARGE SCALE GENOMIC DNA]</scope>
    <source>
        <strain evidence="2">SpSt-349</strain>
    </source>
</reference>
<dbReference type="GO" id="GO:0035438">
    <property type="term" value="F:cyclic-di-GMP binding"/>
    <property type="evidence" value="ECO:0007669"/>
    <property type="project" value="InterPro"/>
</dbReference>
<name>A0A831XGP0_GEOME</name>
<accession>A0A831XGP0</accession>
<protein>
    <submittedName>
        <fullName evidence="2">PilZ domain-containing protein</fullName>
    </submittedName>
</protein>
<dbReference type="InterPro" id="IPR027021">
    <property type="entry name" value="C-di-GMP_BP_PA4608"/>
</dbReference>
<dbReference type="PIRSF" id="PIRSF028141">
    <property type="entry name" value="C-di-GMP_BP_PA4608"/>
    <property type="match status" value="1"/>
</dbReference>
<evidence type="ECO:0000259" key="1">
    <source>
        <dbReference type="Pfam" id="PF07238"/>
    </source>
</evidence>
<dbReference type="AlphaFoldDB" id="A0A831XGP0"/>
<organism evidence="2">
    <name type="scientific">Geobacter metallireducens</name>
    <dbReference type="NCBI Taxonomy" id="28232"/>
    <lineage>
        <taxon>Bacteria</taxon>
        <taxon>Pseudomonadati</taxon>
        <taxon>Thermodesulfobacteriota</taxon>
        <taxon>Desulfuromonadia</taxon>
        <taxon>Geobacterales</taxon>
        <taxon>Geobacteraceae</taxon>
        <taxon>Geobacter</taxon>
    </lineage>
</organism>
<sequence>MDVTEQRHFQRVPFATGSTIEFGAERLGAEVVDICLKGALLKLPEPTTHQRGEACTVTIALAGTDAVIRFEAEVAHLRDQFLGVKLLKTDVDSMIHLRNIIELNTADPDQVRKELAFLYSEE</sequence>
<dbReference type="InterPro" id="IPR009875">
    <property type="entry name" value="PilZ_domain"/>
</dbReference>
<dbReference type="Gene3D" id="2.40.10.220">
    <property type="entry name" value="predicted glycosyltransferase like domains"/>
    <property type="match status" value="1"/>
</dbReference>
<evidence type="ECO:0000313" key="2">
    <source>
        <dbReference type="EMBL" id="HEN43480.1"/>
    </source>
</evidence>
<gene>
    <name evidence="2" type="ORF">ENQ87_14110</name>
</gene>
<feature type="domain" description="PilZ" evidence="1">
    <location>
        <begin position="5"/>
        <end position="102"/>
    </location>
</feature>